<organism evidence="1 2">
    <name type="scientific">Candidatus Phytoplasma asteris</name>
    <dbReference type="NCBI Taxonomy" id="85620"/>
    <lineage>
        <taxon>Bacteria</taxon>
        <taxon>Bacillati</taxon>
        <taxon>Mycoplasmatota</taxon>
        <taxon>Mollicutes</taxon>
        <taxon>Acholeplasmatales</taxon>
        <taxon>Acholeplasmataceae</taxon>
        <taxon>Candidatus Phytoplasma</taxon>
        <taxon>16SrI (Aster yellows group)</taxon>
    </lineage>
</organism>
<dbReference type="EMBL" id="CP128397">
    <property type="protein sequence ID" value="WZN38561.1"/>
    <property type="molecule type" value="Genomic_DNA"/>
</dbReference>
<accession>A0ABZ2YI50</accession>
<proteinExistence type="predicted"/>
<evidence type="ECO:0000313" key="1">
    <source>
        <dbReference type="EMBL" id="WZN38561.1"/>
    </source>
</evidence>
<protein>
    <submittedName>
        <fullName evidence="1">Secreted protein</fullName>
    </submittedName>
</protein>
<reference evidence="1" key="1">
    <citation type="submission" date="2023-06" db="EMBL/GenBank/DDBJ databases">
        <title>Complete Genome of Candidatus Phytoplasma asteris M33.</title>
        <authorList>
            <person name="Toth R."/>
            <person name="Ilic A.-M."/>
            <person name="Huettel B."/>
            <person name="Duduk B."/>
            <person name="Kube M."/>
        </authorList>
    </citation>
    <scope>NUCLEOTIDE SEQUENCE [LARGE SCALE GENOMIC DNA]</scope>
    <source>
        <strain evidence="1">M33</strain>
    </source>
</reference>
<keyword evidence="2" id="KW-1185">Reference proteome</keyword>
<sequence length="52" mass="6500">MIPLLFVFLCYYNYFFGSKKKKIKLIKNIKLKFFCYFKTTIKLYHFLKQSFL</sequence>
<gene>
    <name evidence="1" type="ORF">M33023_04100</name>
</gene>
<evidence type="ECO:0000313" key="2">
    <source>
        <dbReference type="Proteomes" id="UP001470586"/>
    </source>
</evidence>
<dbReference type="Proteomes" id="UP001470586">
    <property type="component" value="Chromosome"/>
</dbReference>
<name>A0ABZ2YI50_9MOLU</name>